<sequence length="105" mass="11895">PEVYFSANYSNNPVNLLRLCDACNSPQPRYKLIHGHEKAYSQFKYVAYQQCLPGCVVKSKKTCNVTITLTSNEEKIVNLENDTSCKAYDGGNAETQQIQKTRKSR</sequence>
<reference evidence="1" key="1">
    <citation type="submission" date="2020-04" db="EMBL/GenBank/DDBJ databases">
        <authorList>
            <person name="Alioto T."/>
            <person name="Alioto T."/>
            <person name="Gomez Garrido J."/>
        </authorList>
    </citation>
    <scope>NUCLEOTIDE SEQUENCE</scope>
    <source>
        <strain evidence="1">A484AB</strain>
    </source>
</reference>
<feature type="non-terminal residue" evidence="1">
    <location>
        <position position="105"/>
    </location>
</feature>
<comment type="caution">
    <text evidence="1">The sequence shown here is derived from an EMBL/GenBank/DDBJ whole genome shotgun (WGS) entry which is preliminary data.</text>
</comment>
<gene>
    <name evidence="1" type="ORF">PACLA_8A059199</name>
</gene>
<dbReference type="EMBL" id="CACRXK020004675">
    <property type="protein sequence ID" value="CAB4003601.1"/>
    <property type="molecule type" value="Genomic_DNA"/>
</dbReference>
<keyword evidence="2" id="KW-1185">Reference proteome</keyword>
<feature type="non-terminal residue" evidence="1">
    <location>
        <position position="1"/>
    </location>
</feature>
<dbReference type="AlphaFoldDB" id="A0A6S7IB94"/>
<evidence type="ECO:0000313" key="1">
    <source>
        <dbReference type="EMBL" id="CAB4003601.1"/>
    </source>
</evidence>
<protein>
    <submittedName>
        <fullName evidence="1">Uncharacterized protein</fullName>
    </submittedName>
</protein>
<dbReference type="Proteomes" id="UP001152795">
    <property type="component" value="Unassembled WGS sequence"/>
</dbReference>
<accession>A0A6S7IB94</accession>
<organism evidence="1 2">
    <name type="scientific">Paramuricea clavata</name>
    <name type="common">Red gorgonian</name>
    <name type="synonym">Violescent sea-whip</name>
    <dbReference type="NCBI Taxonomy" id="317549"/>
    <lineage>
        <taxon>Eukaryota</taxon>
        <taxon>Metazoa</taxon>
        <taxon>Cnidaria</taxon>
        <taxon>Anthozoa</taxon>
        <taxon>Octocorallia</taxon>
        <taxon>Malacalcyonacea</taxon>
        <taxon>Plexauridae</taxon>
        <taxon>Paramuricea</taxon>
    </lineage>
</organism>
<evidence type="ECO:0000313" key="2">
    <source>
        <dbReference type="Proteomes" id="UP001152795"/>
    </source>
</evidence>
<proteinExistence type="predicted"/>
<name>A0A6S7IB94_PARCT</name>